<dbReference type="AlphaFoldDB" id="A0AA38P240"/>
<reference evidence="1" key="1">
    <citation type="submission" date="2022-08" db="EMBL/GenBank/DDBJ databases">
        <authorList>
            <consortium name="DOE Joint Genome Institute"/>
            <person name="Min B."/>
            <person name="Riley R."/>
            <person name="Sierra-Patev S."/>
            <person name="Naranjo-Ortiz M."/>
            <person name="Looney B."/>
            <person name="Konkel Z."/>
            <person name="Slot J.C."/>
            <person name="Sakamoto Y."/>
            <person name="Steenwyk J.L."/>
            <person name="Rokas A."/>
            <person name="Carro J."/>
            <person name="Camarero S."/>
            <person name="Ferreira P."/>
            <person name="Molpeceres G."/>
            <person name="Ruiz-Duenas F.J."/>
            <person name="Serrano A."/>
            <person name="Henrissat B."/>
            <person name="Drula E."/>
            <person name="Hughes K.W."/>
            <person name="Mata J.L."/>
            <person name="Ishikawa N.K."/>
            <person name="Vargas-Isla R."/>
            <person name="Ushijima S."/>
            <person name="Smith C.A."/>
            <person name="Ahrendt S."/>
            <person name="Andreopoulos W."/>
            <person name="He G."/>
            <person name="Labutti K."/>
            <person name="Lipzen A."/>
            <person name="Ng V."/>
            <person name="Sandor L."/>
            <person name="Barry K."/>
            <person name="Martinez A.T."/>
            <person name="Xiao Y."/>
            <person name="Gibbons J.G."/>
            <person name="Terashima K."/>
            <person name="Hibbett D.S."/>
            <person name="Grigoriev I.V."/>
        </authorList>
    </citation>
    <scope>NUCLEOTIDE SEQUENCE</scope>
    <source>
        <strain evidence="1">TFB9207</strain>
    </source>
</reference>
<dbReference type="EMBL" id="MU806473">
    <property type="protein sequence ID" value="KAJ3834890.1"/>
    <property type="molecule type" value="Genomic_DNA"/>
</dbReference>
<evidence type="ECO:0000313" key="1">
    <source>
        <dbReference type="EMBL" id="KAJ3834890.1"/>
    </source>
</evidence>
<name>A0AA38P240_9AGAR</name>
<sequence>MVMHHIASPVSERHTVTKHMRARIYSAKAKAPKAVIARVRQNTRRPADDRFVYASLLLSGHRLQPYIHDTVVHIRYNRNIFTFLVFFKRHKRLPVNVSIRKIGGKAINGDVLLVACGTKCSVRNMRSGVEDKAADLAIKRLTENLHPIANRRYFRARYSFL</sequence>
<gene>
    <name evidence="1" type="ORF">F5878DRAFT_727910</name>
</gene>
<organism evidence="1 2">
    <name type="scientific">Lentinula raphanica</name>
    <dbReference type="NCBI Taxonomy" id="153919"/>
    <lineage>
        <taxon>Eukaryota</taxon>
        <taxon>Fungi</taxon>
        <taxon>Dikarya</taxon>
        <taxon>Basidiomycota</taxon>
        <taxon>Agaricomycotina</taxon>
        <taxon>Agaricomycetes</taxon>
        <taxon>Agaricomycetidae</taxon>
        <taxon>Agaricales</taxon>
        <taxon>Marasmiineae</taxon>
        <taxon>Omphalotaceae</taxon>
        <taxon>Lentinula</taxon>
    </lineage>
</organism>
<proteinExistence type="predicted"/>
<evidence type="ECO:0000313" key="2">
    <source>
        <dbReference type="Proteomes" id="UP001163846"/>
    </source>
</evidence>
<comment type="caution">
    <text evidence="1">The sequence shown here is derived from an EMBL/GenBank/DDBJ whole genome shotgun (WGS) entry which is preliminary data.</text>
</comment>
<protein>
    <submittedName>
        <fullName evidence="1">Uncharacterized protein</fullName>
    </submittedName>
</protein>
<keyword evidence="2" id="KW-1185">Reference proteome</keyword>
<dbReference type="Proteomes" id="UP001163846">
    <property type="component" value="Unassembled WGS sequence"/>
</dbReference>
<accession>A0AA38P240</accession>